<feature type="region of interest" description="Disordered" evidence="1">
    <location>
        <begin position="397"/>
        <end position="440"/>
    </location>
</feature>
<accession>A0ABX7SMU4</accession>
<evidence type="ECO:0000256" key="1">
    <source>
        <dbReference type="SAM" id="MobiDB-lite"/>
    </source>
</evidence>
<protein>
    <submittedName>
        <fullName evidence="2">Phage portal protein</fullName>
    </submittedName>
</protein>
<dbReference type="Gene3D" id="3.30.1120.70">
    <property type="match status" value="1"/>
</dbReference>
<dbReference type="InterPro" id="IPR006944">
    <property type="entry name" value="Phage/GTA_portal"/>
</dbReference>
<reference evidence="2 3" key="1">
    <citation type="submission" date="2020-09" db="EMBL/GenBank/DDBJ databases">
        <title>Brevundimonas sp. LVF1 isolated from an oligotrophic pond in Goettingen, Germany.</title>
        <authorList>
            <person name="Friedrich I."/>
            <person name="Klassen A."/>
            <person name="Neubauer H."/>
            <person name="Schneider D."/>
            <person name="Hertel R."/>
            <person name="Daniel R."/>
        </authorList>
    </citation>
    <scope>NUCLEOTIDE SEQUENCE [LARGE SCALE GENOMIC DNA]</scope>
    <source>
        <strain evidence="2 3">LVF1</strain>
    </source>
</reference>
<evidence type="ECO:0000313" key="3">
    <source>
        <dbReference type="Proteomes" id="UP000663942"/>
    </source>
</evidence>
<dbReference type="Gene3D" id="3.40.140.120">
    <property type="match status" value="1"/>
</dbReference>
<evidence type="ECO:0000313" key="2">
    <source>
        <dbReference type="EMBL" id="QTC88180.1"/>
    </source>
</evidence>
<dbReference type="EMBL" id="CP062006">
    <property type="protein sequence ID" value="QTC88180.1"/>
    <property type="molecule type" value="Genomic_DNA"/>
</dbReference>
<gene>
    <name evidence="2" type="ORF">IFE19_01880</name>
</gene>
<dbReference type="RefSeq" id="WP_207825206.1">
    <property type="nucleotide sequence ID" value="NZ_CP062006.1"/>
</dbReference>
<dbReference type="Proteomes" id="UP000663942">
    <property type="component" value="Chromosome"/>
</dbReference>
<keyword evidence="3" id="KW-1185">Reference proteome</keyword>
<dbReference type="InterPro" id="IPR006427">
    <property type="entry name" value="Portal_HK97"/>
</dbReference>
<dbReference type="Gene3D" id="1.20.1270.210">
    <property type="match status" value="1"/>
</dbReference>
<name>A0ABX7SMU4_9CAUL</name>
<sequence>MSLLSRLFGGAAATAQSAVPVVQAQGGATAFHDLNDPRVIEYLRDGLTAGGMHVTVEQALRNTTVFRCVDLICSSVAMLPLNLHRETADGDFVKATEHPVQRLLRRKPNGWQTPFEFKGLMQYRALTHDKGAVALIVRTGSKPSALLPLNPDRVDVKIGDDFEVTYTYLRKSGGRVKLAPEDVFHLRGLTFDGINGISRVRRAAEAIGIALQAERATAALFKNGTFASGALKIPNELSPEAYERLKISWNERHQGAENAGSTPLLEGGAEYQAFAQTAREAQTIESRRFQVEEILRTFGVPRPLAMLDDTGWGTGIEQLSIGFVRFGLNPWFTAWQEAIGRSLLTDAEADHDAKFNPAALLNGTMKDQYDAFAKASGAGGHKPWMTPNEIRKLLNMPAHPDGNRLEAASGKAAPISEDTEADAAATKALAKRKPVETDND</sequence>
<dbReference type="NCBIfam" id="TIGR01537">
    <property type="entry name" value="portal_HK97"/>
    <property type="match status" value="1"/>
</dbReference>
<proteinExistence type="predicted"/>
<dbReference type="Pfam" id="PF04860">
    <property type="entry name" value="Phage_portal"/>
    <property type="match status" value="1"/>
</dbReference>
<organism evidence="2 3">
    <name type="scientific">Brevundimonas pondensis</name>
    <dbReference type="NCBI Taxonomy" id="2774189"/>
    <lineage>
        <taxon>Bacteria</taxon>
        <taxon>Pseudomonadati</taxon>
        <taxon>Pseudomonadota</taxon>
        <taxon>Alphaproteobacteria</taxon>
        <taxon>Caulobacterales</taxon>
        <taxon>Caulobacteraceae</taxon>
        <taxon>Brevundimonas</taxon>
    </lineage>
</organism>